<evidence type="ECO:0000259" key="7">
    <source>
        <dbReference type="PROSITE" id="PS50826"/>
    </source>
</evidence>
<protein>
    <submittedName>
        <fullName evidence="8">Uncharacterized protein</fullName>
    </submittedName>
</protein>
<feature type="domain" description="PH" evidence="6">
    <location>
        <begin position="577"/>
        <end position="694"/>
    </location>
</feature>
<reference evidence="8" key="1">
    <citation type="submission" date="2021-02" db="EMBL/GenBank/DDBJ databases">
        <authorList>
            <person name="Nowell W R."/>
        </authorList>
    </citation>
    <scope>NUCLEOTIDE SEQUENCE</scope>
</reference>
<dbReference type="Pfam" id="PF02759">
    <property type="entry name" value="RUN"/>
    <property type="match status" value="1"/>
</dbReference>
<dbReference type="Pfam" id="PF23142">
    <property type="entry name" value="PH_PLEKHM2"/>
    <property type="match status" value="1"/>
</dbReference>
<keyword evidence="4" id="KW-0458">Lysosome</keyword>
<evidence type="ECO:0000256" key="1">
    <source>
        <dbReference type="ARBA" id="ARBA00004496"/>
    </source>
</evidence>
<feature type="domain" description="RUN" evidence="7">
    <location>
        <begin position="41"/>
        <end position="163"/>
    </location>
</feature>
<dbReference type="EMBL" id="CAJNOJ010000010">
    <property type="protein sequence ID" value="CAF0784848.1"/>
    <property type="molecule type" value="Genomic_DNA"/>
</dbReference>
<sequence length="832" mass="94459">MSHLYGPQIIKDKILTNLSAAIREIHRLAVDNEDQTPRIITNDDWQVHCLLEHLDFALLYGLKYVQDGYYKCVSEFTPKLLSKQIESLLNIETNIGRGRAWFFLALNDSLTESYMKCFQDNKKLVKKFYTNDSIINDTQRLIALITLCSGLENIQFNLKSDCVYFDRSCWPAYLQVDVKETEKLALPGVRNDVPSFTTYLSRYDVQHLPSSSSALNNAIATSKRMRVPKRTTRSSTTSSVVNSFISSDIHPANLSRSSSVSFDNPSIDGSSLNEEHQGNNAANSPVLLANVNPGLNSSLSELDPMLNGRPRTPSPSPSTMIAESSIISTIPDSTPSVIDFNENPIETSSPLVIEQSISVSESTEHSVPSSSLASIDNGIHELSIERKNDDLFQNIPEDPLDMLADANMQLQFTLEIYEMENKEKFIKLFPTIIGHNNGNPEVVYLLVTTLNVYLLRQVNEINGSYRLNKIESVRIEQIDYIEVGPNEQFLRIITIKHTKLRCLTTGSVDLTKAICASIREAADYGRFPQAQVLPATMQEISIKKELANDLKKNSVHGVKLLDYHYIFWEEPQMSGRKLRKEGYLYVKLVEPPSAIKRLSAATLKSHRQPFEIWRNVYVTLRVDRLNIYLHKSDTTSALSYTLLDENCQGCRRNRNTDRPYAIEIMFANDVKLIMAAKTKAEQDEWLNAIMKGLSQGRMATKDEENTANTVPCSVILTEEKVYVCHDEQDNALIRQLESIKLEYIARLLIDSTCPYYCVLSIENASQSSKSWIFYFLFAKEMTQFIKSLRTALSNTYQVPIDIQSLNDLSFQRECERTAKLLLRSYRPLQLIS</sequence>
<dbReference type="CDD" id="cd17680">
    <property type="entry name" value="RUN_PLEKHM2"/>
    <property type="match status" value="1"/>
</dbReference>
<dbReference type="SMART" id="SM00593">
    <property type="entry name" value="RUN"/>
    <property type="match status" value="1"/>
</dbReference>
<keyword evidence="10" id="KW-1185">Reference proteome</keyword>
<evidence type="ECO:0000313" key="9">
    <source>
        <dbReference type="EMBL" id="CAF1234650.1"/>
    </source>
</evidence>
<accession>A0A813RJ52</accession>
<keyword evidence="3" id="KW-0963">Cytoplasm</keyword>
<dbReference type="InterPro" id="IPR004012">
    <property type="entry name" value="Run_dom"/>
</dbReference>
<evidence type="ECO:0000313" key="10">
    <source>
        <dbReference type="Proteomes" id="UP000663828"/>
    </source>
</evidence>
<comment type="subcellular location">
    <subcellularLocation>
        <location evidence="1">Cytoplasm</location>
    </subcellularLocation>
    <subcellularLocation>
        <location evidence="2">Lysosome membrane</location>
    </subcellularLocation>
</comment>
<dbReference type="SUPFAM" id="SSF50729">
    <property type="entry name" value="PH domain-like"/>
    <property type="match status" value="1"/>
</dbReference>
<evidence type="ECO:0000256" key="4">
    <source>
        <dbReference type="ARBA" id="ARBA00023228"/>
    </source>
</evidence>
<organism evidence="8 11">
    <name type="scientific">Adineta ricciae</name>
    <name type="common">Rotifer</name>
    <dbReference type="NCBI Taxonomy" id="249248"/>
    <lineage>
        <taxon>Eukaryota</taxon>
        <taxon>Metazoa</taxon>
        <taxon>Spiralia</taxon>
        <taxon>Gnathifera</taxon>
        <taxon>Rotifera</taxon>
        <taxon>Eurotatoria</taxon>
        <taxon>Bdelloidea</taxon>
        <taxon>Adinetida</taxon>
        <taxon>Adinetidae</taxon>
        <taxon>Adineta</taxon>
    </lineage>
</organism>
<dbReference type="Proteomes" id="UP000663852">
    <property type="component" value="Unassembled WGS sequence"/>
</dbReference>
<comment type="caution">
    <text evidence="8">The sequence shown here is derived from an EMBL/GenBank/DDBJ whole genome shotgun (WGS) entry which is preliminary data.</text>
</comment>
<name>A0A813RJ52_ADIRI</name>
<evidence type="ECO:0000256" key="2">
    <source>
        <dbReference type="ARBA" id="ARBA00004656"/>
    </source>
</evidence>
<evidence type="ECO:0000256" key="5">
    <source>
        <dbReference type="SAM" id="MobiDB-lite"/>
    </source>
</evidence>
<dbReference type="Gene3D" id="2.30.29.30">
    <property type="entry name" value="Pleckstrin-homology domain (PH domain)/Phosphotyrosine-binding domain (PTB)"/>
    <property type="match status" value="1"/>
</dbReference>
<dbReference type="PROSITE" id="PS50003">
    <property type="entry name" value="PH_DOMAIN"/>
    <property type="match status" value="1"/>
</dbReference>
<dbReference type="SMART" id="SM00233">
    <property type="entry name" value="PH"/>
    <property type="match status" value="1"/>
</dbReference>
<dbReference type="PANTHER" id="PTHR46556:SF1">
    <property type="entry name" value="PLECKSTRIN HOMOLOGY DOMAIN-CONTAINING FAMILY M MEMBER 2"/>
    <property type="match status" value="1"/>
</dbReference>
<evidence type="ECO:0000313" key="8">
    <source>
        <dbReference type="EMBL" id="CAF0784848.1"/>
    </source>
</evidence>
<dbReference type="GO" id="GO:0005765">
    <property type="term" value="C:lysosomal membrane"/>
    <property type="evidence" value="ECO:0007669"/>
    <property type="project" value="UniProtKB-SubCell"/>
</dbReference>
<dbReference type="InterPro" id="IPR053015">
    <property type="entry name" value="PH_domain-containing_M2"/>
</dbReference>
<dbReference type="OrthoDB" id="9983817at2759"/>
<dbReference type="GO" id="GO:0007030">
    <property type="term" value="P:Golgi organization"/>
    <property type="evidence" value="ECO:0007669"/>
    <property type="project" value="TreeGrafter"/>
</dbReference>
<dbReference type="InterPro" id="IPR047327">
    <property type="entry name" value="RUN_PLEKHM2"/>
</dbReference>
<feature type="region of interest" description="Disordered" evidence="5">
    <location>
        <begin position="255"/>
        <end position="280"/>
    </location>
</feature>
<dbReference type="GO" id="GO:0010008">
    <property type="term" value="C:endosome membrane"/>
    <property type="evidence" value="ECO:0007669"/>
    <property type="project" value="TreeGrafter"/>
</dbReference>
<dbReference type="Pfam" id="PF00169">
    <property type="entry name" value="PH"/>
    <property type="match status" value="1"/>
</dbReference>
<proteinExistence type="predicted"/>
<dbReference type="Gene3D" id="1.20.58.900">
    <property type="match status" value="1"/>
</dbReference>
<dbReference type="GO" id="GO:0032418">
    <property type="term" value="P:lysosome localization"/>
    <property type="evidence" value="ECO:0007669"/>
    <property type="project" value="TreeGrafter"/>
</dbReference>
<dbReference type="EMBL" id="CAJNOR010002014">
    <property type="protein sequence ID" value="CAF1234650.1"/>
    <property type="molecule type" value="Genomic_DNA"/>
</dbReference>
<dbReference type="AlphaFoldDB" id="A0A813RJ52"/>
<dbReference type="GO" id="GO:0032880">
    <property type="term" value="P:regulation of protein localization"/>
    <property type="evidence" value="ECO:0007669"/>
    <property type="project" value="TreeGrafter"/>
</dbReference>
<dbReference type="GO" id="GO:0019894">
    <property type="term" value="F:kinesin binding"/>
    <property type="evidence" value="ECO:0007669"/>
    <property type="project" value="TreeGrafter"/>
</dbReference>
<dbReference type="InterPro" id="IPR057288">
    <property type="entry name" value="PH_PLEKHM2"/>
</dbReference>
<dbReference type="SUPFAM" id="SSF140741">
    <property type="entry name" value="RUN domain-like"/>
    <property type="match status" value="1"/>
</dbReference>
<dbReference type="InterPro" id="IPR011993">
    <property type="entry name" value="PH-like_dom_sf"/>
</dbReference>
<evidence type="ECO:0000256" key="3">
    <source>
        <dbReference type="ARBA" id="ARBA00022490"/>
    </source>
</evidence>
<gene>
    <name evidence="8" type="ORF">EDS130_LOCUS4036</name>
    <name evidence="9" type="ORF">XAT740_LOCUS25410</name>
</gene>
<dbReference type="PANTHER" id="PTHR46556">
    <property type="entry name" value="PLECKSTRIN HOMOLOGY DOMAIN-CONTAINING FAMILY M MEMBER 2"/>
    <property type="match status" value="1"/>
</dbReference>
<dbReference type="PROSITE" id="PS50826">
    <property type="entry name" value="RUN"/>
    <property type="match status" value="1"/>
</dbReference>
<dbReference type="InterPro" id="IPR037213">
    <property type="entry name" value="Run_dom_sf"/>
</dbReference>
<dbReference type="InterPro" id="IPR001849">
    <property type="entry name" value="PH_domain"/>
</dbReference>
<evidence type="ECO:0000259" key="6">
    <source>
        <dbReference type="PROSITE" id="PS50003"/>
    </source>
</evidence>
<evidence type="ECO:0000313" key="11">
    <source>
        <dbReference type="Proteomes" id="UP000663852"/>
    </source>
</evidence>
<dbReference type="Proteomes" id="UP000663828">
    <property type="component" value="Unassembled WGS sequence"/>
</dbReference>